<evidence type="ECO:0000313" key="2">
    <source>
        <dbReference type="Proteomes" id="UP000216063"/>
    </source>
</evidence>
<proteinExistence type="predicted"/>
<evidence type="ECO:0000313" key="1">
    <source>
        <dbReference type="EMBL" id="OYN82961.1"/>
    </source>
</evidence>
<organism evidence="1 2">
    <name type="scientific">Mycolicibacterium sphagni</name>
    <dbReference type="NCBI Taxonomy" id="1786"/>
    <lineage>
        <taxon>Bacteria</taxon>
        <taxon>Bacillati</taxon>
        <taxon>Actinomycetota</taxon>
        <taxon>Actinomycetes</taxon>
        <taxon>Mycobacteriales</taxon>
        <taxon>Mycobacteriaceae</taxon>
        <taxon>Mycolicibacterium</taxon>
    </lineage>
</organism>
<accession>A0A255DW51</accession>
<keyword evidence="2" id="KW-1185">Reference proteome</keyword>
<name>A0A255DW51_9MYCO</name>
<dbReference type="Proteomes" id="UP000216063">
    <property type="component" value="Unassembled WGS sequence"/>
</dbReference>
<comment type="caution">
    <text evidence="1">The sequence shown here is derived from an EMBL/GenBank/DDBJ whole genome shotgun (WGS) entry which is preliminary data.</text>
</comment>
<reference evidence="1 2" key="1">
    <citation type="submission" date="2017-07" db="EMBL/GenBank/DDBJ databases">
        <title>The new phylogeny of genus Mycobacterium.</title>
        <authorList>
            <person name="Tortoli E."/>
            <person name="Trovato A."/>
            <person name="Cirillo D.M."/>
        </authorList>
    </citation>
    <scope>NUCLEOTIDE SEQUENCE [LARGE SCALE GENOMIC DNA]</scope>
    <source>
        <strain evidence="1 2">ATCC 33027</strain>
    </source>
</reference>
<protein>
    <submittedName>
        <fullName evidence="1">Uncharacterized protein</fullName>
    </submittedName>
</protein>
<dbReference type="EMBL" id="NOZR01000001">
    <property type="protein sequence ID" value="OYN82961.1"/>
    <property type="molecule type" value="Genomic_DNA"/>
</dbReference>
<sequence length="102" mass="11395">MKTEGERPPRFCNLHPIGTSEECGGCARAREHLEAWDEHAAQSDVIAAKAHDFERRRNRQLIENCPMHCAENSGMVEVLDDDGTERLKRCDHGVPRGVASNA</sequence>
<dbReference type="AlphaFoldDB" id="A0A255DW51"/>
<gene>
    <name evidence="1" type="ORF">CG716_01830</name>
</gene>